<evidence type="ECO:0000313" key="1">
    <source>
        <dbReference type="EMBL" id="KAJ8629176.1"/>
    </source>
</evidence>
<name>A0ACC2L6Z8_PERAE</name>
<proteinExistence type="predicted"/>
<organism evidence="1 2">
    <name type="scientific">Persea americana</name>
    <name type="common">Avocado</name>
    <dbReference type="NCBI Taxonomy" id="3435"/>
    <lineage>
        <taxon>Eukaryota</taxon>
        <taxon>Viridiplantae</taxon>
        <taxon>Streptophyta</taxon>
        <taxon>Embryophyta</taxon>
        <taxon>Tracheophyta</taxon>
        <taxon>Spermatophyta</taxon>
        <taxon>Magnoliopsida</taxon>
        <taxon>Magnoliidae</taxon>
        <taxon>Laurales</taxon>
        <taxon>Lauraceae</taxon>
        <taxon>Persea</taxon>
    </lineage>
</organism>
<reference evidence="1 2" key="1">
    <citation type="journal article" date="2022" name="Hortic Res">
        <title>A haplotype resolved chromosomal level avocado genome allows analysis of novel avocado genes.</title>
        <authorList>
            <person name="Nath O."/>
            <person name="Fletcher S.J."/>
            <person name="Hayward A."/>
            <person name="Shaw L.M."/>
            <person name="Masouleh A.K."/>
            <person name="Furtado A."/>
            <person name="Henry R.J."/>
            <person name="Mitter N."/>
        </authorList>
    </citation>
    <scope>NUCLEOTIDE SEQUENCE [LARGE SCALE GENOMIC DNA]</scope>
    <source>
        <strain evidence="2">cv. Hass</strain>
    </source>
</reference>
<keyword evidence="2" id="KW-1185">Reference proteome</keyword>
<dbReference type="Proteomes" id="UP001234297">
    <property type="component" value="Chromosome 7"/>
</dbReference>
<sequence>MAKEEPNELLQAQTTVWNLTYSFISSLSIKCAIQLGIPDIIHNHGQLITLSELASSIPITPTKTAFLPLFIRLLVHSGIFATQKNEDDKVEKEQGYVLTRPSSRIFLSKKTGLSPLLLMATNPVEVSPWHFLSDWFVGDQPTAF</sequence>
<gene>
    <name evidence="1" type="ORF">MRB53_022499</name>
</gene>
<comment type="caution">
    <text evidence="1">The sequence shown here is derived from an EMBL/GenBank/DDBJ whole genome shotgun (WGS) entry which is preliminary data.</text>
</comment>
<protein>
    <submittedName>
        <fullName evidence="1">Uncharacterized protein</fullName>
    </submittedName>
</protein>
<dbReference type="EMBL" id="CM056815">
    <property type="protein sequence ID" value="KAJ8629176.1"/>
    <property type="molecule type" value="Genomic_DNA"/>
</dbReference>
<accession>A0ACC2L6Z8</accession>
<evidence type="ECO:0000313" key="2">
    <source>
        <dbReference type="Proteomes" id="UP001234297"/>
    </source>
</evidence>